<name>A0A151GEQ2_DRECN</name>
<dbReference type="RefSeq" id="XP_040654929.1">
    <property type="nucleotide sequence ID" value="XM_040804825.1"/>
</dbReference>
<dbReference type="Proteomes" id="UP000076580">
    <property type="component" value="Chromosome 03"/>
</dbReference>
<dbReference type="Pfam" id="PF13639">
    <property type="entry name" value="zf-RING_2"/>
    <property type="match status" value="1"/>
</dbReference>
<feature type="compositionally biased region" description="Low complexity" evidence="5">
    <location>
        <begin position="642"/>
        <end position="657"/>
    </location>
</feature>
<dbReference type="InterPro" id="IPR013083">
    <property type="entry name" value="Znf_RING/FYVE/PHD"/>
</dbReference>
<dbReference type="AlphaFoldDB" id="A0A151GEQ2"/>
<dbReference type="GeneID" id="63720183"/>
<sequence>MDPLHYVVQASQAVPSHAETLHGHDVLPWMADPSRRSPYPWPAQEVPLLDAPSSRARVTFRPPPSLGSPATSTLPRADGRLPPLHSSDPCPAPSARPSNLRETTLPAVPAAPPAASSAPPEAGRASRSRPGDDTPASRPWPASEPGLPAAMPSPTRPAAAASNGLGRGPPGATDDAHSPSFSLPDRLLVADDQLAPPHRAENLPHFHTSAPRRARGQGSYPSSALSMPSAPPQLQSTTSPMPPARILSGLPSPSSIGRRRQGYSRSRRYMNARQTASDPVRDADDQDFRHAAEHGSLGRADRLEGYGHGHGSAQPWDEMAVRQLQIARGSAPSKLVASRTALQSLQSVDVRELSGSEKTCVICYNDYGVESPEGINEAPLRLPRCRHVFGDHCIKKWFDDSDSCPYCRDKLPSEPKQQLGNARLFMNTMRMRGGPLPAGLPEHMVTRIVAGSIGDLELLEAVARQSRPVERRSPPEDSAAEDQRRTRQRRTAPALNLPSRTVSSFNDDDAATRPRIVPHNLAAAGQQRPRSTLLPAQSQPNRRPARQPRPVGRSESRFAPSAPYLAPSSAAGAQANPVQFQQANRAFDHDRWRGVPPLGGGIPLLNPLQSPGRAPSASFFGILAHSGRSPSNLGPAQGGHGSAPPRGNAPGAAEPAAAAPPPSSLFGDAASSSYRHRPW</sequence>
<dbReference type="Gene3D" id="3.30.40.10">
    <property type="entry name" value="Zinc/RING finger domain, C3HC4 (zinc finger)"/>
    <property type="match status" value="1"/>
</dbReference>
<evidence type="ECO:0000256" key="4">
    <source>
        <dbReference type="PROSITE-ProRule" id="PRU00175"/>
    </source>
</evidence>
<dbReference type="SMART" id="SM00184">
    <property type="entry name" value="RING"/>
    <property type="match status" value="1"/>
</dbReference>
<evidence type="ECO:0000256" key="5">
    <source>
        <dbReference type="SAM" id="MobiDB-lite"/>
    </source>
</evidence>
<feature type="region of interest" description="Disordered" evidence="5">
    <location>
        <begin position="464"/>
        <end position="574"/>
    </location>
</feature>
<evidence type="ECO:0000259" key="6">
    <source>
        <dbReference type="PROSITE" id="PS50089"/>
    </source>
</evidence>
<protein>
    <recommendedName>
        <fullName evidence="6">RING-type domain-containing protein</fullName>
    </recommendedName>
</protein>
<feature type="compositionally biased region" description="Low complexity" evidence="5">
    <location>
        <begin position="113"/>
        <end position="125"/>
    </location>
</feature>
<evidence type="ECO:0000256" key="1">
    <source>
        <dbReference type="ARBA" id="ARBA00022723"/>
    </source>
</evidence>
<dbReference type="InterPro" id="IPR001841">
    <property type="entry name" value="Znf_RING"/>
</dbReference>
<evidence type="ECO:0000313" key="8">
    <source>
        <dbReference type="Proteomes" id="UP000076580"/>
    </source>
</evidence>
<dbReference type="InParanoid" id="A0A151GEQ2"/>
<keyword evidence="1" id="KW-0479">Metal-binding</keyword>
<dbReference type="STRING" id="98403.A0A151GEQ2"/>
<keyword evidence="2 4" id="KW-0863">Zinc-finger</keyword>
<comment type="caution">
    <text evidence="7">The sequence shown here is derived from an EMBL/GenBank/DDBJ whole genome shotgun (WGS) entry which is preliminary data.</text>
</comment>
<dbReference type="PANTHER" id="PTHR14155:SF632">
    <property type="entry name" value="RING-H2 FINGER PROTEIN ATL17-RELATED"/>
    <property type="match status" value="1"/>
</dbReference>
<evidence type="ECO:0000256" key="3">
    <source>
        <dbReference type="ARBA" id="ARBA00022833"/>
    </source>
</evidence>
<feature type="region of interest" description="Disordered" evidence="5">
    <location>
        <begin position="34"/>
        <end position="284"/>
    </location>
</feature>
<dbReference type="GO" id="GO:0008270">
    <property type="term" value="F:zinc ion binding"/>
    <property type="evidence" value="ECO:0007669"/>
    <property type="project" value="UniProtKB-KW"/>
</dbReference>
<proteinExistence type="predicted"/>
<feature type="domain" description="RING-type" evidence="6">
    <location>
        <begin position="360"/>
        <end position="408"/>
    </location>
</feature>
<gene>
    <name evidence="7" type="ORF">DCS_07540</name>
</gene>
<feature type="compositionally biased region" description="Basic and acidic residues" evidence="5">
    <location>
        <begin position="467"/>
        <end position="485"/>
    </location>
</feature>
<dbReference type="PROSITE" id="PS50089">
    <property type="entry name" value="ZF_RING_2"/>
    <property type="match status" value="1"/>
</dbReference>
<reference evidence="7 8" key="1">
    <citation type="journal article" date="2016" name="Sci. Rep.">
        <title>Insights into Adaptations to a Near-Obligate Nematode Endoparasitic Lifestyle from the Finished Genome of Drechmeria coniospora.</title>
        <authorList>
            <person name="Zhang L."/>
            <person name="Zhou Z."/>
            <person name="Guo Q."/>
            <person name="Fokkens L."/>
            <person name="Miskei M."/>
            <person name="Pocsi I."/>
            <person name="Zhang W."/>
            <person name="Chen M."/>
            <person name="Wang L."/>
            <person name="Sun Y."/>
            <person name="Donzelli B.G."/>
            <person name="Gibson D.M."/>
            <person name="Nelson D.R."/>
            <person name="Luo J.G."/>
            <person name="Rep M."/>
            <person name="Liu H."/>
            <person name="Yang S."/>
            <person name="Wang J."/>
            <person name="Krasnoff S.B."/>
            <person name="Xu Y."/>
            <person name="Molnar I."/>
            <person name="Lin M."/>
        </authorList>
    </citation>
    <scope>NUCLEOTIDE SEQUENCE [LARGE SCALE GENOMIC DNA]</scope>
    <source>
        <strain evidence="7 8">ARSEF 6962</strain>
    </source>
</reference>
<dbReference type="EMBL" id="LAYC01000003">
    <property type="protein sequence ID" value="KYK55577.1"/>
    <property type="molecule type" value="Genomic_DNA"/>
</dbReference>
<feature type="compositionally biased region" description="Low complexity" evidence="5">
    <location>
        <begin position="219"/>
        <end position="228"/>
    </location>
</feature>
<keyword evidence="3" id="KW-0862">Zinc</keyword>
<feature type="compositionally biased region" description="Basic residues" evidence="5">
    <location>
        <begin position="257"/>
        <end position="270"/>
    </location>
</feature>
<accession>A0A151GEQ2</accession>
<feature type="region of interest" description="Disordered" evidence="5">
    <location>
        <begin position="623"/>
        <end position="679"/>
    </location>
</feature>
<evidence type="ECO:0000313" key="7">
    <source>
        <dbReference type="EMBL" id="KYK55577.1"/>
    </source>
</evidence>
<evidence type="ECO:0000256" key="2">
    <source>
        <dbReference type="ARBA" id="ARBA00022771"/>
    </source>
</evidence>
<organism evidence="7 8">
    <name type="scientific">Drechmeria coniospora</name>
    <name type="common">Nematophagous fungus</name>
    <name type="synonym">Meria coniospora</name>
    <dbReference type="NCBI Taxonomy" id="98403"/>
    <lineage>
        <taxon>Eukaryota</taxon>
        <taxon>Fungi</taxon>
        <taxon>Dikarya</taxon>
        <taxon>Ascomycota</taxon>
        <taxon>Pezizomycotina</taxon>
        <taxon>Sordariomycetes</taxon>
        <taxon>Hypocreomycetidae</taxon>
        <taxon>Hypocreales</taxon>
        <taxon>Ophiocordycipitaceae</taxon>
        <taxon>Drechmeria</taxon>
    </lineage>
</organism>
<feature type="compositionally biased region" description="Low complexity" evidence="5">
    <location>
        <begin position="559"/>
        <end position="573"/>
    </location>
</feature>
<dbReference type="PANTHER" id="PTHR14155">
    <property type="entry name" value="RING FINGER DOMAIN-CONTAINING"/>
    <property type="match status" value="1"/>
</dbReference>
<keyword evidence="8" id="KW-1185">Reference proteome</keyword>
<dbReference type="SUPFAM" id="SSF57850">
    <property type="entry name" value="RING/U-box"/>
    <property type="match status" value="1"/>
</dbReference>
<dbReference type="InterPro" id="IPR053238">
    <property type="entry name" value="RING-H2_zinc_finger"/>
</dbReference>